<dbReference type="InterPro" id="IPR050194">
    <property type="entry name" value="Glycosyltransferase_grp1"/>
</dbReference>
<dbReference type="SUPFAM" id="SSF53756">
    <property type="entry name" value="UDP-Glycosyltransferase/glycogen phosphorylase"/>
    <property type="match status" value="1"/>
</dbReference>
<dbReference type="Pfam" id="PF00534">
    <property type="entry name" value="Glycos_transf_1"/>
    <property type="match status" value="1"/>
</dbReference>
<evidence type="ECO:0000259" key="1">
    <source>
        <dbReference type="Pfam" id="PF00534"/>
    </source>
</evidence>
<dbReference type="Pfam" id="PF13439">
    <property type="entry name" value="Glyco_transf_4"/>
    <property type="match status" value="1"/>
</dbReference>
<dbReference type="EMBL" id="CP003774">
    <property type="protein sequence ID" value="AFQ46662.1"/>
    <property type="molecule type" value="Genomic_DNA"/>
</dbReference>
<feature type="domain" description="Glycosyl transferase family 1" evidence="1">
    <location>
        <begin position="228"/>
        <end position="337"/>
    </location>
</feature>
<accession>A0A9W3JWF2</accession>
<dbReference type="PANTHER" id="PTHR45947">
    <property type="entry name" value="SULFOQUINOVOSYL TRANSFERASE SQD2"/>
    <property type="match status" value="1"/>
</dbReference>
<dbReference type="InterPro" id="IPR001296">
    <property type="entry name" value="Glyco_trans_1"/>
</dbReference>
<dbReference type="RefSeq" id="WP_014895597.1">
    <property type="nucleotide sequence ID" value="NC_018513.1"/>
</dbReference>
<evidence type="ECO:0000259" key="2">
    <source>
        <dbReference type="Pfam" id="PF13439"/>
    </source>
</evidence>
<name>A0A9W3JWF2_BURCE</name>
<dbReference type="PANTHER" id="PTHR45947:SF3">
    <property type="entry name" value="SULFOQUINOVOSYL TRANSFERASE SQD2"/>
    <property type="match status" value="1"/>
</dbReference>
<evidence type="ECO:0000313" key="4">
    <source>
        <dbReference type="Proteomes" id="UP000032866"/>
    </source>
</evidence>
<sequence length="414" mass="46191">MTHDLPPEDDVTAQTLAPVRVDAASLSRDTTQRVRIVLITHFFPAHRGGVELVAGHLAETLVRDSAAVIEWFASDCDPAPAIEGITCVSVPAWNPLERRWHLPYPLWSPLRLKALWNAVRRADLVHIHDYIYVGSIATFAIAKIQRKPILITQHIGAVPFRNMMVRRLFALANMTLGRAMLEYADGAAFVSTVVRQFFLPGETSERRGCLIQNGLDRSTFFPVADAERDRLRAGLNIPAGRTCFLFVGRFVEKKGLDLLERLTESLPDVIWIFAGKGEMDPEKWARSNVRIFRDRSGSTLAELYRAADLLVLPSAGEGFPLVVQESMACGTPAIVGRDTASALPGVEQVLFSETVEAGDALPAWHRRLTTLAADPPVLARRRSEVANWAATHWSWDRCANTYRDLIRTILEQQR</sequence>
<organism evidence="3 4">
    <name type="scientific">Burkholderia cepacia GG4</name>
    <dbReference type="NCBI Taxonomy" id="1009846"/>
    <lineage>
        <taxon>Bacteria</taxon>
        <taxon>Pseudomonadati</taxon>
        <taxon>Pseudomonadota</taxon>
        <taxon>Betaproteobacteria</taxon>
        <taxon>Burkholderiales</taxon>
        <taxon>Burkholderiaceae</taxon>
        <taxon>Burkholderia</taxon>
        <taxon>Burkholderia cepacia complex</taxon>
    </lineage>
</organism>
<dbReference type="CDD" id="cd03801">
    <property type="entry name" value="GT4_PimA-like"/>
    <property type="match status" value="1"/>
</dbReference>
<dbReference type="InterPro" id="IPR028098">
    <property type="entry name" value="Glyco_trans_4-like_N"/>
</dbReference>
<feature type="domain" description="Glycosyltransferase subfamily 4-like N-terminal" evidence="2">
    <location>
        <begin position="48"/>
        <end position="217"/>
    </location>
</feature>
<reference evidence="3 4" key="1">
    <citation type="journal article" date="2012" name="J. Bacteriol.">
        <title>Complete Genome Sequence of Burkholderia sp. Strain GG4, a Betaproteobacterium That Reduces 3-Oxo-N-Acylhomoserine Lactones and Produces Different N-Acylhomoserine Lactones.</title>
        <authorList>
            <person name="Hong K.W."/>
            <person name="Koh C.L."/>
            <person name="Sam C.K."/>
            <person name="Yin W.F."/>
            <person name="Chan K.G."/>
        </authorList>
    </citation>
    <scope>NUCLEOTIDE SEQUENCE [LARGE SCALE GENOMIC DNA]</scope>
    <source>
        <strain evidence="3 4">GG4</strain>
    </source>
</reference>
<dbReference type="Proteomes" id="UP000032866">
    <property type="component" value="Chromosome 1"/>
</dbReference>
<gene>
    <name evidence="3" type="ORF">GEM_0203</name>
</gene>
<protein>
    <submittedName>
        <fullName evidence="3">Group 1 glycosyl transferase</fullName>
    </submittedName>
</protein>
<dbReference type="KEGG" id="bct:GEM_0203"/>
<evidence type="ECO:0000313" key="3">
    <source>
        <dbReference type="EMBL" id="AFQ46662.1"/>
    </source>
</evidence>
<dbReference type="AlphaFoldDB" id="A0A9W3JWF2"/>
<dbReference type="Gene3D" id="3.40.50.2000">
    <property type="entry name" value="Glycogen Phosphorylase B"/>
    <property type="match status" value="2"/>
</dbReference>
<proteinExistence type="predicted"/>
<keyword evidence="3" id="KW-0808">Transferase</keyword>
<dbReference type="GO" id="GO:0016758">
    <property type="term" value="F:hexosyltransferase activity"/>
    <property type="evidence" value="ECO:0007669"/>
    <property type="project" value="TreeGrafter"/>
</dbReference>